<keyword evidence="2" id="KW-1185">Reference proteome</keyword>
<gene>
    <name evidence="1" type="ORF">BDN71DRAFT_1429528</name>
</gene>
<name>A0A9P6A513_PLEER</name>
<evidence type="ECO:0000313" key="2">
    <source>
        <dbReference type="Proteomes" id="UP000807025"/>
    </source>
</evidence>
<proteinExistence type="predicted"/>
<reference evidence="1" key="1">
    <citation type="submission" date="2020-11" db="EMBL/GenBank/DDBJ databases">
        <authorList>
            <consortium name="DOE Joint Genome Institute"/>
            <person name="Ahrendt S."/>
            <person name="Riley R."/>
            <person name="Andreopoulos W."/>
            <person name="Labutti K."/>
            <person name="Pangilinan J."/>
            <person name="Ruiz-Duenas F.J."/>
            <person name="Barrasa J.M."/>
            <person name="Sanchez-Garcia M."/>
            <person name="Camarero S."/>
            <person name="Miyauchi S."/>
            <person name="Serrano A."/>
            <person name="Linde D."/>
            <person name="Babiker R."/>
            <person name="Drula E."/>
            <person name="Ayuso-Fernandez I."/>
            <person name="Pacheco R."/>
            <person name="Padilla G."/>
            <person name="Ferreira P."/>
            <person name="Barriuso J."/>
            <person name="Kellner H."/>
            <person name="Castanera R."/>
            <person name="Alfaro M."/>
            <person name="Ramirez L."/>
            <person name="Pisabarro A.G."/>
            <person name="Kuo A."/>
            <person name="Tritt A."/>
            <person name="Lipzen A."/>
            <person name="He G."/>
            <person name="Yan M."/>
            <person name="Ng V."/>
            <person name="Cullen D."/>
            <person name="Martin F."/>
            <person name="Rosso M.-N."/>
            <person name="Henrissat B."/>
            <person name="Hibbett D."/>
            <person name="Martinez A.T."/>
            <person name="Grigoriev I.V."/>
        </authorList>
    </citation>
    <scope>NUCLEOTIDE SEQUENCE</scope>
    <source>
        <strain evidence="1">ATCC 90797</strain>
    </source>
</reference>
<organism evidence="1 2">
    <name type="scientific">Pleurotus eryngii</name>
    <name type="common">Boletus of the steppes</name>
    <dbReference type="NCBI Taxonomy" id="5323"/>
    <lineage>
        <taxon>Eukaryota</taxon>
        <taxon>Fungi</taxon>
        <taxon>Dikarya</taxon>
        <taxon>Basidiomycota</taxon>
        <taxon>Agaricomycotina</taxon>
        <taxon>Agaricomycetes</taxon>
        <taxon>Agaricomycetidae</taxon>
        <taxon>Agaricales</taxon>
        <taxon>Pleurotineae</taxon>
        <taxon>Pleurotaceae</taxon>
        <taxon>Pleurotus</taxon>
    </lineage>
</organism>
<accession>A0A9P6A513</accession>
<comment type="caution">
    <text evidence="1">The sequence shown here is derived from an EMBL/GenBank/DDBJ whole genome shotgun (WGS) entry which is preliminary data.</text>
</comment>
<dbReference type="AlphaFoldDB" id="A0A9P6A513"/>
<dbReference type="EMBL" id="MU154544">
    <property type="protein sequence ID" value="KAF9497341.1"/>
    <property type="molecule type" value="Genomic_DNA"/>
</dbReference>
<sequence length="186" mass="19882">MSSLIRTTGDLLSIRAIKVTDDIGGTPLTIHSQSVVIEATVHSLERPGSGAAVFFALIAVSNVKVINIELLTDVTAVHPASLVQDSVQKQSVLHDKFLLEVQKGSCSLFLRQPACAESINVAVKVHFEQPWGAVSKPVLMVCSSHVVHDHTVFFSNFVMGGSCSLSCETDVTFGAIVDDNHGDGRE</sequence>
<dbReference type="Proteomes" id="UP000807025">
    <property type="component" value="Unassembled WGS sequence"/>
</dbReference>
<evidence type="ECO:0000313" key="1">
    <source>
        <dbReference type="EMBL" id="KAF9497341.1"/>
    </source>
</evidence>
<protein>
    <submittedName>
        <fullName evidence="1">Uncharacterized protein</fullName>
    </submittedName>
</protein>